<feature type="transmembrane region" description="Helical" evidence="1">
    <location>
        <begin position="602"/>
        <end position="625"/>
    </location>
</feature>
<evidence type="ECO:0000313" key="4">
    <source>
        <dbReference type="Proteomes" id="UP001320148"/>
    </source>
</evidence>
<dbReference type="InterPro" id="IPR021814">
    <property type="entry name" value="DUF3394"/>
</dbReference>
<sequence>MDNHLINDTDSDFEIAEKLAEEEAGIHRKPQGWAAYVIPTIAVTWSIFQLAIAKWVTLSSTYTRAIHLAFALLIVFLNYPTFKKSRFGLKMLSATNRIPLIDWALAGVASWSALYLIINYESIVNRIGQPIVMDIVAGCVLLVLLLEASRRVIGPALPVIALIFSGYAFLGPYMPDLIAFKGTSLNRFIGQMTMSTEGIYGVPLDVSAKIVFLFVLFGAMLERAGGGQYFIRMSLGLLGGFKGGPAKAAILGSGLTGMVSGSSIANIVTTGTFTIPMMKKVGYPATKAAAVEVAASTDGQLAPPIMGAAAFIIAEYVNVPYVEVVKAAAIPAFASYAALFYISHIEASKLGLKGMSRKELPPIFATFISGIHYLIPLCFLIYELVVMRHSPELAAFNAIWIMAIIMLIQEPVKAYLNNEPIAPACFRGVKNIFSALAMGGRNMVAVALATAAAGIIVGVVALGLGGLITQIIDVISMGNIYLMLVITALASLLIGMGLPTTATYIVMASLTAPAIVTIGGAQDFIVPLMSAHLFCFYFGILADDTPPVGLAAYAAAAIAKSPPIQTGIQAFMYDIRTAILPFMFIFNSDLILHNVNSWPQGILIFVMACLGNFAFASATQGWFLTQNKKWEVPLFLAVTFILMRPDQIASWLGMAHDQRYWTYPIGLALFGLLMILQKRRTSSEALLQGA</sequence>
<feature type="transmembrane region" description="Helical" evidence="1">
    <location>
        <begin position="480"/>
        <end position="498"/>
    </location>
</feature>
<evidence type="ECO:0000313" key="3">
    <source>
        <dbReference type="EMBL" id="BCS98737.1"/>
    </source>
</evidence>
<keyword evidence="1" id="KW-1133">Transmembrane helix</keyword>
<dbReference type="Pfam" id="PF06808">
    <property type="entry name" value="DctM"/>
    <property type="match status" value="1"/>
</dbReference>
<reference evidence="3 4" key="1">
    <citation type="submission" date="2021-02" db="EMBL/GenBank/DDBJ databases">
        <title>Complete genome of Desulfoluna sp. strain ASN36.</title>
        <authorList>
            <person name="Takahashi A."/>
            <person name="Kojima H."/>
            <person name="Fukui M."/>
        </authorList>
    </citation>
    <scope>NUCLEOTIDE SEQUENCE [LARGE SCALE GENOMIC DNA]</scope>
    <source>
        <strain evidence="3 4">ASN36</strain>
    </source>
</reference>
<proteinExistence type="predicted"/>
<evidence type="ECO:0000259" key="2">
    <source>
        <dbReference type="Pfam" id="PF06808"/>
    </source>
</evidence>
<feature type="transmembrane region" description="Helical" evidence="1">
    <location>
        <begin position="100"/>
        <end position="120"/>
    </location>
</feature>
<feature type="transmembrane region" description="Helical" evidence="1">
    <location>
        <begin position="33"/>
        <end position="56"/>
    </location>
</feature>
<feature type="transmembrane region" description="Helical" evidence="1">
    <location>
        <begin position="126"/>
        <end position="145"/>
    </location>
</feature>
<feature type="transmembrane region" description="Helical" evidence="1">
    <location>
        <begin position="324"/>
        <end position="343"/>
    </location>
</feature>
<feature type="transmembrane region" description="Helical" evidence="1">
    <location>
        <begin position="152"/>
        <end position="170"/>
    </location>
</feature>
<dbReference type="InterPro" id="IPR010656">
    <property type="entry name" value="DctM"/>
</dbReference>
<feature type="transmembrane region" description="Helical" evidence="1">
    <location>
        <begin position="199"/>
        <end position="221"/>
    </location>
</feature>
<feature type="transmembrane region" description="Helical" evidence="1">
    <location>
        <begin position="62"/>
        <end position="79"/>
    </location>
</feature>
<dbReference type="EMBL" id="AP024488">
    <property type="protein sequence ID" value="BCS98737.1"/>
    <property type="molecule type" value="Genomic_DNA"/>
</dbReference>
<feature type="transmembrane region" description="Helical" evidence="1">
    <location>
        <begin position="443"/>
        <end position="468"/>
    </location>
</feature>
<feature type="transmembrane region" description="Helical" evidence="1">
    <location>
        <begin position="578"/>
        <end position="596"/>
    </location>
</feature>
<keyword evidence="4" id="KW-1185">Reference proteome</keyword>
<evidence type="ECO:0000256" key="1">
    <source>
        <dbReference type="SAM" id="Phobius"/>
    </source>
</evidence>
<feature type="domain" description="TRAP C4-dicarboxylate transport system permease DctM subunit" evidence="2">
    <location>
        <begin position="141"/>
        <end position="595"/>
    </location>
</feature>
<organism evidence="3 4">
    <name type="scientific">Desulfoluna limicola</name>
    <dbReference type="NCBI Taxonomy" id="2810562"/>
    <lineage>
        <taxon>Bacteria</taxon>
        <taxon>Pseudomonadati</taxon>
        <taxon>Thermodesulfobacteriota</taxon>
        <taxon>Desulfobacteria</taxon>
        <taxon>Desulfobacterales</taxon>
        <taxon>Desulfolunaceae</taxon>
        <taxon>Desulfoluna</taxon>
    </lineage>
</organism>
<dbReference type="PANTHER" id="PTHR43849">
    <property type="entry name" value="BLL3936 PROTEIN"/>
    <property type="match status" value="1"/>
</dbReference>
<dbReference type="NCBIfam" id="TIGR02123">
    <property type="entry name" value="TRAP_fused"/>
    <property type="match status" value="1"/>
</dbReference>
<dbReference type="RefSeq" id="WP_236890114.1">
    <property type="nucleotide sequence ID" value="NZ_AP024488.1"/>
</dbReference>
<dbReference type="Pfam" id="PF11874">
    <property type="entry name" value="DUF3394"/>
    <property type="match status" value="1"/>
</dbReference>
<keyword evidence="1" id="KW-0812">Transmembrane</keyword>
<feature type="transmembrane region" description="Helical" evidence="1">
    <location>
        <begin position="363"/>
        <end position="386"/>
    </location>
</feature>
<gene>
    <name evidence="3" type="ORF">DSLASN_43690</name>
</gene>
<accession>A0ABM7PMI0</accession>
<dbReference type="PANTHER" id="PTHR43849:SF2">
    <property type="entry name" value="BLL3936 PROTEIN"/>
    <property type="match status" value="1"/>
</dbReference>
<keyword evidence="1" id="KW-0472">Membrane</keyword>
<name>A0ABM7PMI0_9BACT</name>
<feature type="transmembrane region" description="Helical" evidence="1">
    <location>
        <begin position="393"/>
        <end position="409"/>
    </location>
</feature>
<dbReference type="InterPro" id="IPR011853">
    <property type="entry name" value="TRAP_DctM-Dct_fused"/>
</dbReference>
<protein>
    <submittedName>
        <fullName evidence="3">C4-dicarboxylate ABC transporter</fullName>
    </submittedName>
</protein>
<dbReference type="Proteomes" id="UP001320148">
    <property type="component" value="Chromosome"/>
</dbReference>
<feature type="transmembrane region" description="Helical" evidence="1">
    <location>
        <begin position="504"/>
        <end position="526"/>
    </location>
</feature>
<feature type="transmembrane region" description="Helical" evidence="1">
    <location>
        <begin position="660"/>
        <end position="676"/>
    </location>
</feature>